<organism evidence="3 4">
    <name type="scientific">Ancylobacter tetraedralis</name>
    <dbReference type="NCBI Taxonomy" id="217068"/>
    <lineage>
        <taxon>Bacteria</taxon>
        <taxon>Pseudomonadati</taxon>
        <taxon>Pseudomonadota</taxon>
        <taxon>Alphaproteobacteria</taxon>
        <taxon>Hyphomicrobiales</taxon>
        <taxon>Xanthobacteraceae</taxon>
        <taxon>Ancylobacter</taxon>
    </lineage>
</organism>
<keyword evidence="2" id="KW-0732">Signal</keyword>
<dbReference type="InterPro" id="IPR042100">
    <property type="entry name" value="Bug_dom1"/>
</dbReference>
<comment type="similarity">
    <text evidence="1">Belongs to the UPF0065 (bug) family.</text>
</comment>
<dbReference type="Proteomes" id="UP000533469">
    <property type="component" value="Unassembled WGS sequence"/>
</dbReference>
<gene>
    <name evidence="3" type="ORF">FHS55_000622</name>
</gene>
<dbReference type="Gene3D" id="3.40.190.150">
    <property type="entry name" value="Bordetella uptake gene, domain 1"/>
    <property type="match status" value="1"/>
</dbReference>
<feature type="chain" id="PRO_5032516086" evidence="2">
    <location>
        <begin position="24"/>
        <end position="322"/>
    </location>
</feature>
<sequence length="322" mass="33897">MKRVVVALLALAGMAGLSPAAMADDYPAKPITIVVPYAPGGGVDVAVRTIAPFLQQRLGQPVVVDNKPGAATLIGTEAVARSAPDGYTLLAISDSLVTNFATAKEPRINPITDLEPIVATQTSSYLLVVHPSLEVNSLGELVAKLKANPDRYNYASSGLGGATHLTTESFLSRTGTKLVHVPLRGAGPIIPEILSGRVQLAFMGLTSIGEPLATGQLKALATTDRQRQPSLPDVPTFAEAGVPDFEVVNWFGLFAPKGTPDAVLDGLNREVVDIVRSEDVAAKIRATGGKPFGSTRPDFRTIVDADYARWKSLIATGNIQLQ</sequence>
<proteinExistence type="inferred from homology"/>
<reference evidence="3 4" key="1">
    <citation type="submission" date="2020-08" db="EMBL/GenBank/DDBJ databases">
        <title>Genomic Encyclopedia of Type Strains, Phase IV (KMG-IV): sequencing the most valuable type-strain genomes for metagenomic binning, comparative biology and taxonomic classification.</title>
        <authorList>
            <person name="Goeker M."/>
        </authorList>
    </citation>
    <scope>NUCLEOTIDE SEQUENCE [LARGE SCALE GENOMIC DNA]</scope>
    <source>
        <strain evidence="3 4">DSM 5895</strain>
    </source>
</reference>
<feature type="signal peptide" evidence="2">
    <location>
        <begin position="1"/>
        <end position="23"/>
    </location>
</feature>
<dbReference type="RefSeq" id="WP_183188194.1">
    <property type="nucleotide sequence ID" value="NZ_JACICD010000001.1"/>
</dbReference>
<evidence type="ECO:0000256" key="1">
    <source>
        <dbReference type="ARBA" id="ARBA00006987"/>
    </source>
</evidence>
<dbReference type="SUPFAM" id="SSF53850">
    <property type="entry name" value="Periplasmic binding protein-like II"/>
    <property type="match status" value="1"/>
</dbReference>
<dbReference type="AlphaFoldDB" id="A0A839Z6P4"/>
<dbReference type="PIRSF" id="PIRSF017082">
    <property type="entry name" value="YflP"/>
    <property type="match status" value="1"/>
</dbReference>
<dbReference type="InterPro" id="IPR005064">
    <property type="entry name" value="BUG"/>
</dbReference>
<dbReference type="PANTHER" id="PTHR42928">
    <property type="entry name" value="TRICARBOXYLATE-BINDING PROTEIN"/>
    <property type="match status" value="1"/>
</dbReference>
<dbReference type="Gene3D" id="3.40.190.10">
    <property type="entry name" value="Periplasmic binding protein-like II"/>
    <property type="match status" value="1"/>
</dbReference>
<dbReference type="CDD" id="cd13578">
    <property type="entry name" value="PBP2_Bug27"/>
    <property type="match status" value="1"/>
</dbReference>
<dbReference type="EMBL" id="JACICD010000001">
    <property type="protein sequence ID" value="MBB3770036.1"/>
    <property type="molecule type" value="Genomic_DNA"/>
</dbReference>
<dbReference type="PANTHER" id="PTHR42928:SF5">
    <property type="entry name" value="BLR1237 PROTEIN"/>
    <property type="match status" value="1"/>
</dbReference>
<keyword evidence="3" id="KW-0675">Receptor</keyword>
<protein>
    <submittedName>
        <fullName evidence="3">Tripartite-type tricarboxylate transporter receptor subunit TctC</fullName>
    </submittedName>
</protein>
<comment type="caution">
    <text evidence="3">The sequence shown here is derived from an EMBL/GenBank/DDBJ whole genome shotgun (WGS) entry which is preliminary data.</text>
</comment>
<keyword evidence="4" id="KW-1185">Reference proteome</keyword>
<evidence type="ECO:0000313" key="4">
    <source>
        <dbReference type="Proteomes" id="UP000533469"/>
    </source>
</evidence>
<evidence type="ECO:0000256" key="2">
    <source>
        <dbReference type="SAM" id="SignalP"/>
    </source>
</evidence>
<dbReference type="Pfam" id="PF03401">
    <property type="entry name" value="TctC"/>
    <property type="match status" value="1"/>
</dbReference>
<accession>A0A839Z6P4</accession>
<evidence type="ECO:0000313" key="3">
    <source>
        <dbReference type="EMBL" id="MBB3770036.1"/>
    </source>
</evidence>
<name>A0A839Z6P4_9HYPH</name>